<geneLocation type="plasmid" evidence="4">
    <name>pjcm18538 dna</name>
</geneLocation>
<evidence type="ECO:0000256" key="2">
    <source>
        <dbReference type="SAM" id="Phobius"/>
    </source>
</evidence>
<keyword evidence="2" id="KW-0472">Membrane</keyword>
<gene>
    <name evidence="3" type="ORF">MARA_47890</name>
</gene>
<keyword evidence="2" id="KW-1133">Transmembrane helix</keyword>
<dbReference type="InterPro" id="IPR050445">
    <property type="entry name" value="Bact_polysacc_biosynth/exp"/>
</dbReference>
<dbReference type="InterPro" id="IPR027417">
    <property type="entry name" value="P-loop_NTPase"/>
</dbReference>
<accession>A0A7I7S4L9</accession>
<organism evidence="3 4">
    <name type="scientific">Mycolicibacterium arabiense</name>
    <dbReference type="NCBI Taxonomy" id="1286181"/>
    <lineage>
        <taxon>Bacteria</taxon>
        <taxon>Bacillati</taxon>
        <taxon>Actinomycetota</taxon>
        <taxon>Actinomycetes</taxon>
        <taxon>Mycobacteriales</taxon>
        <taxon>Mycobacteriaceae</taxon>
        <taxon>Mycolicibacterium</taxon>
    </lineage>
</organism>
<keyword evidence="4" id="KW-1185">Reference proteome</keyword>
<evidence type="ECO:0000256" key="1">
    <source>
        <dbReference type="SAM" id="MobiDB-lite"/>
    </source>
</evidence>
<dbReference type="Gene3D" id="3.40.50.300">
    <property type="entry name" value="P-loop containing nucleotide triphosphate hydrolases"/>
    <property type="match status" value="1"/>
</dbReference>
<evidence type="ECO:0000313" key="4">
    <source>
        <dbReference type="Proteomes" id="UP000467428"/>
    </source>
</evidence>
<name>A0A7I7S4L9_9MYCO</name>
<dbReference type="PANTHER" id="PTHR32309:SF31">
    <property type="entry name" value="CAPSULAR EXOPOLYSACCHARIDE FAMILY"/>
    <property type="match status" value="1"/>
</dbReference>
<dbReference type="PANTHER" id="PTHR32309">
    <property type="entry name" value="TYROSINE-PROTEIN KINASE"/>
    <property type="match status" value="1"/>
</dbReference>
<dbReference type="AlphaFoldDB" id="A0A7I7S4L9"/>
<dbReference type="KEGG" id="marz:MARA_47890"/>
<feature type="region of interest" description="Disordered" evidence="1">
    <location>
        <begin position="1"/>
        <end position="28"/>
    </location>
</feature>
<feature type="compositionally biased region" description="Basic and acidic residues" evidence="1">
    <location>
        <begin position="12"/>
        <end position="28"/>
    </location>
</feature>
<evidence type="ECO:0000313" key="3">
    <source>
        <dbReference type="EMBL" id="BBY51321.1"/>
    </source>
</evidence>
<feature type="transmembrane region" description="Helical" evidence="2">
    <location>
        <begin position="43"/>
        <end position="62"/>
    </location>
</feature>
<keyword evidence="2" id="KW-0812">Transmembrane</keyword>
<proteinExistence type="predicted"/>
<dbReference type="SUPFAM" id="SSF52540">
    <property type="entry name" value="P-loop containing nucleoside triphosphate hydrolases"/>
    <property type="match status" value="1"/>
</dbReference>
<dbReference type="EMBL" id="AP022593">
    <property type="protein sequence ID" value="BBY51321.1"/>
    <property type="molecule type" value="Genomic_DNA"/>
</dbReference>
<protein>
    <recommendedName>
        <fullName evidence="5">Chain-length determining protein</fullName>
    </recommendedName>
</protein>
<dbReference type="Proteomes" id="UP000467428">
    <property type="component" value="Chromosome"/>
</dbReference>
<evidence type="ECO:0008006" key="5">
    <source>
        <dbReference type="Google" id="ProtNLM"/>
    </source>
</evidence>
<sequence length="474" mass="49385">MTRTNTPTPDATEARVHSDPLTPTDRRPGGLAIQVDRIRRRKWLVAAIVAIAGLGGIAAAAASTTQYTGQAVLSAASVNRAPLEDAALSQGYVMFFNEGDYASGLADRAKVTGDVGGFSARTAGLGPVFFVTATSGSAETAQSAATAMARTFAAEINASMVSQRDDNVAAMLERLRAEYGDRTDPEAVDAQNSLQTQINELNADTSNQVTLLEPEGGVTEIGAGRVTTIAMSLAAGLVLGCAAALFAANAARRIDTDYDLVDKLGIEPLDVLPAPGDAAHAGTRAVRVQHLLNLLVRDADGRPVTVSVAPAGTGRAAHDLADDIARQRAAQGERTVLVQADLRDGGDKRPGLAELLASGAPSEVDFMVENTADDLDVVRPGTTNGDPYELFDRAAVQAVLTSLRERARLIVVSTPSMSRAGEAQVLGDLSDSVVLVVEVGTSLIDVQESIRTVAQVDGRLVGVVLVERTARGRS</sequence>
<reference evidence="3 4" key="1">
    <citation type="journal article" date="2019" name="Emerg. Microbes Infect.">
        <title>Comprehensive subspecies identification of 175 nontuberculous mycobacteria species based on 7547 genomic profiles.</title>
        <authorList>
            <person name="Matsumoto Y."/>
            <person name="Kinjo T."/>
            <person name="Motooka D."/>
            <person name="Nabeya D."/>
            <person name="Jung N."/>
            <person name="Uechi K."/>
            <person name="Horii T."/>
            <person name="Iida T."/>
            <person name="Fujita J."/>
            <person name="Nakamura S."/>
        </authorList>
    </citation>
    <scope>NUCLEOTIDE SEQUENCE [LARGE SCALE GENOMIC DNA]</scope>
    <source>
        <strain evidence="3 4">JCM 18538</strain>
    </source>
</reference>